<evidence type="ECO:0000259" key="5">
    <source>
        <dbReference type="Pfam" id="PF04828"/>
    </source>
</evidence>
<dbReference type="SUPFAM" id="SSF51316">
    <property type="entry name" value="Mss4-like"/>
    <property type="match status" value="1"/>
</dbReference>
<dbReference type="InterPro" id="IPR011057">
    <property type="entry name" value="Mss4-like_sf"/>
</dbReference>
<comment type="similarity">
    <text evidence="1">Belongs to the Gfa family.</text>
</comment>
<dbReference type="PANTHER" id="PTHR33337:SF40">
    <property type="entry name" value="CENP-V_GFA DOMAIN-CONTAINING PROTEIN-RELATED"/>
    <property type="match status" value="1"/>
</dbReference>
<keyword evidence="3" id="KW-0862">Zinc</keyword>
<feature type="domain" description="CENP-V/GFA" evidence="5">
    <location>
        <begin position="3"/>
        <end position="87"/>
    </location>
</feature>
<reference evidence="6 7" key="1">
    <citation type="submission" date="2024-08" db="EMBL/GenBank/DDBJ databases">
        <title>Tateyamaria sp. nov., isolated from marine algae.</title>
        <authorList>
            <person name="Choi B.J."/>
            <person name="Kim J.M."/>
            <person name="Lee J.K."/>
            <person name="Choi D.G."/>
            <person name="Bayburt H."/>
            <person name="Baek J.H."/>
            <person name="Han D.M."/>
            <person name="Jeon C.O."/>
        </authorList>
    </citation>
    <scope>NUCLEOTIDE SEQUENCE [LARGE SCALE GENOMIC DNA]</scope>
    <source>
        <strain evidence="6 7">KMU-156</strain>
    </source>
</reference>
<dbReference type="RefSeq" id="WP_407594308.1">
    <property type="nucleotide sequence ID" value="NZ_JBHDIY010000002.1"/>
</dbReference>
<evidence type="ECO:0000313" key="7">
    <source>
        <dbReference type="Proteomes" id="UP001627408"/>
    </source>
</evidence>
<name>A0ABW8UWX8_9RHOB</name>
<evidence type="ECO:0000256" key="1">
    <source>
        <dbReference type="ARBA" id="ARBA00005495"/>
    </source>
</evidence>
<dbReference type="Gene3D" id="3.90.1590.10">
    <property type="entry name" value="glutathione-dependent formaldehyde- activating enzyme (gfa)"/>
    <property type="match status" value="1"/>
</dbReference>
<comment type="caution">
    <text evidence="6">The sequence shown here is derived from an EMBL/GenBank/DDBJ whole genome shotgun (WGS) entry which is preliminary data.</text>
</comment>
<evidence type="ECO:0000256" key="3">
    <source>
        <dbReference type="ARBA" id="ARBA00022833"/>
    </source>
</evidence>
<dbReference type="Proteomes" id="UP001627408">
    <property type="component" value="Unassembled WGS sequence"/>
</dbReference>
<evidence type="ECO:0000313" key="6">
    <source>
        <dbReference type="EMBL" id="MFL4471561.1"/>
    </source>
</evidence>
<evidence type="ECO:0000256" key="4">
    <source>
        <dbReference type="ARBA" id="ARBA00023239"/>
    </source>
</evidence>
<sequence length="113" mass="12481">MGQCHCAACQRVGGGGPHYFELVDAKAFVWTDGTPRSYMRPDLENAVTRFFCGQCGTQIVTQRQDQSDLVLKVGSLDDVSHFSPRVALCHAQAQPFHSVPDGVRVFEAFPPQR</sequence>
<evidence type="ECO:0000256" key="2">
    <source>
        <dbReference type="ARBA" id="ARBA00022723"/>
    </source>
</evidence>
<dbReference type="Pfam" id="PF04828">
    <property type="entry name" value="GFA"/>
    <property type="match status" value="1"/>
</dbReference>
<gene>
    <name evidence="6" type="ORF">ACERZ8_17375</name>
</gene>
<keyword evidence="4" id="KW-0456">Lyase</keyword>
<dbReference type="PANTHER" id="PTHR33337">
    <property type="entry name" value="GFA DOMAIN-CONTAINING PROTEIN"/>
    <property type="match status" value="1"/>
</dbReference>
<dbReference type="InterPro" id="IPR006913">
    <property type="entry name" value="CENP-V/GFA"/>
</dbReference>
<protein>
    <submittedName>
        <fullName evidence="6">GFA family protein</fullName>
    </submittedName>
</protein>
<dbReference type="EMBL" id="JBHDIY010000002">
    <property type="protein sequence ID" value="MFL4471561.1"/>
    <property type="molecule type" value="Genomic_DNA"/>
</dbReference>
<proteinExistence type="inferred from homology"/>
<keyword evidence="7" id="KW-1185">Reference proteome</keyword>
<keyword evidence="2" id="KW-0479">Metal-binding</keyword>
<accession>A0ABW8UWX8</accession>
<organism evidence="6 7">
    <name type="scientific">Tateyamaria armeniaca</name>
    <dbReference type="NCBI Taxonomy" id="2518930"/>
    <lineage>
        <taxon>Bacteria</taxon>
        <taxon>Pseudomonadati</taxon>
        <taxon>Pseudomonadota</taxon>
        <taxon>Alphaproteobacteria</taxon>
        <taxon>Rhodobacterales</taxon>
        <taxon>Roseobacteraceae</taxon>
        <taxon>Tateyamaria</taxon>
    </lineage>
</organism>